<evidence type="ECO:0000256" key="1">
    <source>
        <dbReference type="ARBA" id="ARBA00018672"/>
    </source>
</evidence>
<feature type="domain" description="Response regulatory" evidence="5">
    <location>
        <begin position="3"/>
        <end position="120"/>
    </location>
</feature>
<keyword evidence="7" id="KW-1185">Reference proteome</keyword>
<keyword evidence="2 4" id="KW-0597">Phosphoprotein</keyword>
<accession>A0A1D7XNV3</accession>
<feature type="modified residue" description="4-aspartylphosphate" evidence="4">
    <location>
        <position position="53"/>
    </location>
</feature>
<sequence>MKKILIVDNSSFMRMFVKKIIEKGGFHTIFEASGREDAIEIFNTENPDIVFLDLNMSESTMDGIDVLTEMMKINPKAVVFIISAVGYESVKDQCIELGAKGYLRKPFDTEELLRTLEEYK</sequence>
<evidence type="ECO:0000256" key="2">
    <source>
        <dbReference type="ARBA" id="ARBA00022553"/>
    </source>
</evidence>
<dbReference type="Pfam" id="PF00072">
    <property type="entry name" value="Response_reg"/>
    <property type="match status" value="1"/>
</dbReference>
<dbReference type="InterPro" id="IPR011006">
    <property type="entry name" value="CheY-like_superfamily"/>
</dbReference>
<comment type="function">
    <text evidence="3">May play the central regulatory role in sporulation. It may be an element of the effector pathway responsible for the activation of sporulation genes in response to nutritional stress. Spo0A may act in concert with spo0H (a sigma factor) to control the expression of some genes that are critical to the sporulation process.</text>
</comment>
<evidence type="ECO:0000256" key="3">
    <source>
        <dbReference type="ARBA" id="ARBA00024867"/>
    </source>
</evidence>
<dbReference type="SMART" id="SM00448">
    <property type="entry name" value="REC"/>
    <property type="match status" value="1"/>
</dbReference>
<dbReference type="GO" id="GO:0000160">
    <property type="term" value="P:phosphorelay signal transduction system"/>
    <property type="evidence" value="ECO:0007669"/>
    <property type="project" value="InterPro"/>
</dbReference>
<dbReference type="PANTHER" id="PTHR44591">
    <property type="entry name" value="STRESS RESPONSE REGULATOR PROTEIN 1"/>
    <property type="match status" value="1"/>
</dbReference>
<dbReference type="SUPFAM" id="SSF52172">
    <property type="entry name" value="CheY-like"/>
    <property type="match status" value="1"/>
</dbReference>
<dbReference type="STRING" id="394958.BGI42_12250"/>
<gene>
    <name evidence="6" type="ORF">BGI42_12250</name>
</gene>
<dbReference type="InterPro" id="IPR001789">
    <property type="entry name" value="Sig_transdc_resp-reg_receiver"/>
</dbReference>
<dbReference type="AlphaFoldDB" id="A0A1D7XNV3"/>
<organism evidence="6 7">
    <name type="scientific">Clostridium taeniosporum</name>
    <dbReference type="NCBI Taxonomy" id="394958"/>
    <lineage>
        <taxon>Bacteria</taxon>
        <taxon>Bacillati</taxon>
        <taxon>Bacillota</taxon>
        <taxon>Clostridia</taxon>
        <taxon>Eubacteriales</taxon>
        <taxon>Clostridiaceae</taxon>
        <taxon>Clostridium</taxon>
    </lineage>
</organism>
<evidence type="ECO:0000256" key="4">
    <source>
        <dbReference type="PROSITE-ProRule" id="PRU00169"/>
    </source>
</evidence>
<evidence type="ECO:0000259" key="5">
    <source>
        <dbReference type="PROSITE" id="PS50110"/>
    </source>
</evidence>
<name>A0A1D7XNV3_9CLOT</name>
<dbReference type="PROSITE" id="PS50110">
    <property type="entry name" value="RESPONSE_REGULATORY"/>
    <property type="match status" value="1"/>
</dbReference>
<dbReference type="EMBL" id="CP017253">
    <property type="protein sequence ID" value="AOR24967.2"/>
    <property type="molecule type" value="Genomic_DNA"/>
</dbReference>
<reference evidence="7" key="1">
    <citation type="submission" date="2016-09" db="EMBL/GenBank/DDBJ databases">
        <title>Genomics of Clostridium taeniosporum, an organism which forms endospores with ribbon-like appendages.</title>
        <authorList>
            <person name="Walker J.R."/>
        </authorList>
    </citation>
    <scope>NUCLEOTIDE SEQUENCE [LARGE SCALE GENOMIC DNA]</scope>
    <source>
        <strain evidence="7">1/k</strain>
    </source>
</reference>
<evidence type="ECO:0000313" key="7">
    <source>
        <dbReference type="Proteomes" id="UP000094652"/>
    </source>
</evidence>
<dbReference type="PANTHER" id="PTHR44591:SF3">
    <property type="entry name" value="RESPONSE REGULATORY DOMAIN-CONTAINING PROTEIN"/>
    <property type="match status" value="1"/>
</dbReference>
<dbReference type="Proteomes" id="UP000094652">
    <property type="component" value="Chromosome"/>
</dbReference>
<dbReference type="RefSeq" id="WP_084023889.1">
    <property type="nucleotide sequence ID" value="NZ_CP017253.2"/>
</dbReference>
<dbReference type="KEGG" id="ctae:BGI42_12250"/>
<dbReference type="Gene3D" id="3.40.50.2300">
    <property type="match status" value="1"/>
</dbReference>
<evidence type="ECO:0000313" key="6">
    <source>
        <dbReference type="EMBL" id="AOR24967.2"/>
    </source>
</evidence>
<dbReference type="OrthoDB" id="9808843at2"/>
<protein>
    <recommendedName>
        <fullName evidence="1">Stage 0 sporulation protein A homolog</fullName>
    </recommendedName>
</protein>
<dbReference type="InterPro" id="IPR050595">
    <property type="entry name" value="Bact_response_regulator"/>
</dbReference>
<proteinExistence type="predicted"/>